<name>A0A2L1WK53_9PSED</name>
<organism evidence="1 2">
    <name type="scientific">Pseudomonas fulva</name>
    <dbReference type="NCBI Taxonomy" id="47880"/>
    <lineage>
        <taxon>Bacteria</taxon>
        <taxon>Pseudomonadati</taxon>
        <taxon>Pseudomonadota</taxon>
        <taxon>Gammaproteobacteria</taxon>
        <taxon>Pseudomonadales</taxon>
        <taxon>Pseudomonadaceae</taxon>
        <taxon>Pseudomonas</taxon>
    </lineage>
</organism>
<dbReference type="RefSeq" id="WP_027913736.1">
    <property type="nucleotide sequence ID" value="NZ_BQHM01000007.1"/>
</dbReference>
<protein>
    <submittedName>
        <fullName evidence="1">FagA protein</fullName>
    </submittedName>
</protein>
<dbReference type="Proteomes" id="UP000594430">
    <property type="component" value="Chromosome"/>
</dbReference>
<proteinExistence type="predicted"/>
<accession>A0A2L1WK53</accession>
<gene>
    <name evidence="1" type="ORF">IZU98_17940</name>
</gene>
<dbReference type="GeneID" id="93443554"/>
<reference evidence="1 2" key="1">
    <citation type="submission" date="2020-11" db="EMBL/GenBank/DDBJ databases">
        <title>Pseudomonas fulva producing VIM-24.</title>
        <authorList>
            <person name="Liu S."/>
        </authorList>
    </citation>
    <scope>NUCLEOTIDE SEQUENCE [LARGE SCALE GENOMIC DNA]</scope>
    <source>
        <strain evidence="1 2">ZDHY414</strain>
    </source>
</reference>
<dbReference type="AlphaFoldDB" id="A0A2L1WK53"/>
<sequence length="139" mass="16745">MMFMTTALRELPYLENWRWLSRRIRCALEPDEPRLIEHYLAEGRYLVCCTQTSPWTVALTSFRLLLDTACDRMLPWHWRCQCLDQAWRPLLILRNLDRQEQNQRWQPYALQLANCRLLPSISPDELMQGPDDDQYPHRA</sequence>
<evidence type="ECO:0000313" key="1">
    <source>
        <dbReference type="EMBL" id="QPH51393.1"/>
    </source>
</evidence>
<evidence type="ECO:0000313" key="2">
    <source>
        <dbReference type="Proteomes" id="UP000594430"/>
    </source>
</evidence>
<dbReference type="EMBL" id="CP064946">
    <property type="protein sequence ID" value="QPH51393.1"/>
    <property type="molecule type" value="Genomic_DNA"/>
</dbReference>